<dbReference type="Proteomes" id="UP000184423">
    <property type="component" value="Unassembled WGS sequence"/>
</dbReference>
<organism evidence="3 4">
    <name type="scientific">Caloramator proteoclasticus DSM 10124</name>
    <dbReference type="NCBI Taxonomy" id="1121262"/>
    <lineage>
        <taxon>Bacteria</taxon>
        <taxon>Bacillati</taxon>
        <taxon>Bacillota</taxon>
        <taxon>Clostridia</taxon>
        <taxon>Eubacteriales</taxon>
        <taxon>Clostridiaceae</taxon>
        <taxon>Caloramator</taxon>
    </lineage>
</organism>
<dbReference type="NCBIfam" id="TIGR00268">
    <property type="entry name" value="ATP-dependent sacrificial sulfur transferase LarE"/>
    <property type="match status" value="1"/>
</dbReference>
<sequence>MILQNKLEKLKRILNEMGSVMVAFSGGVDSTFLLKVAKDVLEDRVVAATAISYIYPSWELKEAAEFADKLGVEYINIKVDPLNEVEEFKNNPQDRCYICKKHIFSSLCSYANDMGINYVCDGTNYDDLSEYRPGKMALEELKVRSPLLEAGLTKDEIRELSRMMGLKTHDKPAYACLATRIPYGDIITKDKLMMIDKGEKYLIKKGFKQVRVRCHNNLARIEIDAKDMDKILDIQLINEINTYFKEIGFSFVTLDLSGYKRGSYDGEVSNA</sequence>
<dbReference type="InterPro" id="IPR014729">
    <property type="entry name" value="Rossmann-like_a/b/a_fold"/>
</dbReference>
<evidence type="ECO:0000313" key="3">
    <source>
        <dbReference type="EMBL" id="SHF22769.1"/>
    </source>
</evidence>
<dbReference type="SUPFAM" id="SSF52402">
    <property type="entry name" value="Adenine nucleotide alpha hydrolases-like"/>
    <property type="match status" value="1"/>
</dbReference>
<dbReference type="GO" id="GO:0006163">
    <property type="term" value="P:purine nucleotide metabolic process"/>
    <property type="evidence" value="ECO:0007669"/>
    <property type="project" value="UniProtKB-ARBA"/>
</dbReference>
<dbReference type="InterPro" id="IPR022310">
    <property type="entry name" value="NAD/GMP_synthase"/>
</dbReference>
<dbReference type="PIRSF" id="PIRSF006661">
    <property type="entry name" value="PP-lp_UCP006661"/>
    <property type="match status" value="1"/>
</dbReference>
<dbReference type="Pfam" id="PF02540">
    <property type="entry name" value="NAD_synthase"/>
    <property type="match status" value="1"/>
</dbReference>
<reference evidence="4" key="1">
    <citation type="submission" date="2016-11" db="EMBL/GenBank/DDBJ databases">
        <authorList>
            <person name="Varghese N."/>
            <person name="Submissions S."/>
        </authorList>
    </citation>
    <scope>NUCLEOTIDE SEQUENCE [LARGE SCALE GENOMIC DNA]</scope>
    <source>
        <strain evidence="4">DSM 10124</strain>
    </source>
</reference>
<dbReference type="GO" id="GO:0016783">
    <property type="term" value="F:sulfurtransferase activity"/>
    <property type="evidence" value="ECO:0007669"/>
    <property type="project" value="InterPro"/>
</dbReference>
<evidence type="ECO:0000256" key="1">
    <source>
        <dbReference type="PIRSR" id="PIRSR006661-1"/>
    </source>
</evidence>
<dbReference type="InterPro" id="IPR005232">
    <property type="entry name" value="LarE"/>
</dbReference>
<name>A0A1M4ZXK1_9CLOT</name>
<gene>
    <name evidence="3" type="ORF">SAMN02746091_02043</name>
</gene>
<proteinExistence type="predicted"/>
<dbReference type="EMBL" id="FQVG01000044">
    <property type="protein sequence ID" value="SHF22769.1"/>
    <property type="molecule type" value="Genomic_DNA"/>
</dbReference>
<feature type="domain" description="NAD/GMP synthase" evidence="2">
    <location>
        <begin position="12"/>
        <end position="86"/>
    </location>
</feature>
<dbReference type="PANTHER" id="PTHR43169">
    <property type="entry name" value="EXSB FAMILY PROTEIN"/>
    <property type="match status" value="1"/>
</dbReference>
<dbReference type="InterPro" id="IPR052188">
    <property type="entry name" value="Ni-pincer_cofactor_biosynth"/>
</dbReference>
<dbReference type="CDD" id="cd01990">
    <property type="entry name" value="LarE-like"/>
    <property type="match status" value="1"/>
</dbReference>
<evidence type="ECO:0000259" key="2">
    <source>
        <dbReference type="Pfam" id="PF02540"/>
    </source>
</evidence>
<feature type="active site" description="Nucleophile and sulfur donor" evidence="1">
    <location>
        <position position="176"/>
    </location>
</feature>
<dbReference type="PANTHER" id="PTHR43169:SF2">
    <property type="entry name" value="NAD_GMP SYNTHASE DOMAIN-CONTAINING PROTEIN"/>
    <property type="match status" value="1"/>
</dbReference>
<protein>
    <recommendedName>
        <fullName evidence="2">NAD/GMP synthase domain-containing protein</fullName>
    </recommendedName>
</protein>
<dbReference type="AlphaFoldDB" id="A0A1M4ZXK1"/>
<accession>A0A1M4ZXK1</accession>
<evidence type="ECO:0000313" key="4">
    <source>
        <dbReference type="Proteomes" id="UP000184423"/>
    </source>
</evidence>
<keyword evidence="4" id="KW-1185">Reference proteome</keyword>
<dbReference type="RefSeq" id="WP_073249479.1">
    <property type="nucleotide sequence ID" value="NZ_FQVG01000044.1"/>
</dbReference>
<dbReference type="Gene3D" id="3.40.50.620">
    <property type="entry name" value="HUPs"/>
    <property type="match status" value="1"/>
</dbReference>